<proteinExistence type="predicted"/>
<accession>A0A2S3W3X1</accession>
<dbReference type="Proteomes" id="UP000237344">
    <property type="component" value="Unassembled WGS sequence"/>
</dbReference>
<evidence type="ECO:0000313" key="2">
    <source>
        <dbReference type="Proteomes" id="UP000237344"/>
    </source>
</evidence>
<comment type="caution">
    <text evidence="1">The sequence shown here is derived from an EMBL/GenBank/DDBJ whole genome shotgun (WGS) entry which is preliminary data.</text>
</comment>
<organism evidence="1 2">
    <name type="scientific">Novacetimonas maltaceti</name>
    <dbReference type="NCBI Taxonomy" id="1203393"/>
    <lineage>
        <taxon>Bacteria</taxon>
        <taxon>Pseudomonadati</taxon>
        <taxon>Pseudomonadota</taxon>
        <taxon>Alphaproteobacteria</taxon>
        <taxon>Acetobacterales</taxon>
        <taxon>Acetobacteraceae</taxon>
        <taxon>Novacetimonas</taxon>
    </lineage>
</organism>
<protein>
    <submittedName>
        <fullName evidence="1">Uncharacterized protein</fullName>
    </submittedName>
</protein>
<keyword evidence="2" id="KW-1185">Reference proteome</keyword>
<gene>
    <name evidence="1" type="ORF">KMAL_07400</name>
</gene>
<dbReference type="RefSeq" id="WP_146044143.1">
    <property type="nucleotide sequence ID" value="NZ_NKUE01000013.1"/>
</dbReference>
<dbReference type="AlphaFoldDB" id="A0A2S3W3X1"/>
<dbReference type="EMBL" id="POTC01000006">
    <property type="protein sequence ID" value="POF63560.1"/>
    <property type="molecule type" value="Genomic_DNA"/>
</dbReference>
<reference evidence="1 2" key="1">
    <citation type="submission" date="2018-01" db="EMBL/GenBank/DDBJ databases">
        <title>Draft Genome Sequence of Komagataeibacter maltaceti LMG 1529, a Vinegar Producing Acetic Acid Bacterium Isolated from Malt Vinegar Brewery Acetifiers.</title>
        <authorList>
            <person name="Zhang Q."/>
            <person name="Hollensteiner J."/>
            <person name="Poehlein A."/>
            <person name="Daniel R."/>
        </authorList>
    </citation>
    <scope>NUCLEOTIDE SEQUENCE [LARGE SCALE GENOMIC DNA]</scope>
    <source>
        <strain evidence="1 2">LMG 1529</strain>
    </source>
</reference>
<name>A0A2S3W3X1_9PROT</name>
<evidence type="ECO:0000313" key="1">
    <source>
        <dbReference type="EMBL" id="POF63560.1"/>
    </source>
</evidence>
<sequence length="160" mass="17541">MTPLTGLQPPTGLAFIYQKAVGYDESDLSSAASLRKKYRNFIIYLADTRRIKLLSVKGGILAGICLHMHMVGVPMKTIDTAIPLLDEHADVLMHIGSNQYDKRALTMHIRNYSLFGDIVASVSLTHGTETLSPCKLDELPAISEQSIRLDGLVGVFLRSA</sequence>